<comment type="caution">
    <text evidence="2">The sequence shown here is derived from an EMBL/GenBank/DDBJ whole genome shotgun (WGS) entry which is preliminary data.</text>
</comment>
<accession>A0A3L9YDA2</accession>
<name>A0A3L9YDA2_9RHOB</name>
<dbReference type="GO" id="GO:0005829">
    <property type="term" value="C:cytosol"/>
    <property type="evidence" value="ECO:0007669"/>
    <property type="project" value="TreeGrafter"/>
</dbReference>
<feature type="domain" description="Glutamine amidotransferase" evidence="1">
    <location>
        <begin position="76"/>
        <end position="176"/>
    </location>
</feature>
<dbReference type="InterPro" id="IPR017926">
    <property type="entry name" value="GATASE"/>
</dbReference>
<reference evidence="2 3" key="1">
    <citation type="submission" date="2018-10" db="EMBL/GenBank/DDBJ databases">
        <authorList>
            <person name="Jung H.S."/>
            <person name="Jeon C.O."/>
        </authorList>
    </citation>
    <scope>NUCLEOTIDE SEQUENCE [LARGE SCALE GENOMIC DNA]</scope>
    <source>
        <strain evidence="2 3">MA-7-27</strain>
    </source>
</reference>
<dbReference type="SUPFAM" id="SSF52317">
    <property type="entry name" value="Class I glutamine amidotransferase-like"/>
    <property type="match status" value="1"/>
</dbReference>
<organism evidence="2 3">
    <name type="scientific">Rhodophyticola porphyridii</name>
    <dbReference type="NCBI Taxonomy" id="1852017"/>
    <lineage>
        <taxon>Bacteria</taxon>
        <taxon>Pseudomonadati</taxon>
        <taxon>Pseudomonadota</taxon>
        <taxon>Alphaproteobacteria</taxon>
        <taxon>Rhodobacterales</taxon>
        <taxon>Roseobacteraceae</taxon>
        <taxon>Rhodophyticola</taxon>
    </lineage>
</organism>
<keyword evidence="3" id="KW-1185">Reference proteome</keyword>
<dbReference type="Proteomes" id="UP000281343">
    <property type="component" value="Unassembled WGS sequence"/>
</dbReference>
<dbReference type="InterPro" id="IPR029062">
    <property type="entry name" value="Class_I_gatase-like"/>
</dbReference>
<dbReference type="Gene3D" id="3.40.50.880">
    <property type="match status" value="1"/>
</dbReference>
<dbReference type="InterPro" id="IPR044992">
    <property type="entry name" value="ChyE-like"/>
</dbReference>
<dbReference type="Pfam" id="PF00117">
    <property type="entry name" value="GATase"/>
    <property type="match status" value="1"/>
</dbReference>
<dbReference type="PROSITE" id="PS51273">
    <property type="entry name" value="GATASE_TYPE_1"/>
    <property type="match status" value="1"/>
</dbReference>
<dbReference type="GO" id="GO:0016740">
    <property type="term" value="F:transferase activity"/>
    <property type="evidence" value="ECO:0007669"/>
    <property type="project" value="UniProtKB-KW"/>
</dbReference>
<evidence type="ECO:0000313" key="3">
    <source>
        <dbReference type="Proteomes" id="UP000281343"/>
    </source>
</evidence>
<sequence>MILGILQTGHASDEIRQTHGDFDSMFRRLLDGHGFDFRVFNVVDMEFPDGPAAADAWLVTGSKHGAYEDHPWIPPLEELIRAIRAAERPMVGICFGHQVIAQALGGRVEKFAGGWSVGRQSYRIGGKTFHLNAWHQDQVVDLPAGAEVLGQSDFCANAVLAYGPRILTVQPHPEFDAAIMAGLITHRGPGIVPEDQLTQAAADLPQPNDAADIALMLAEVLKKARVDA</sequence>
<dbReference type="PANTHER" id="PTHR42695:SF5">
    <property type="entry name" value="GLUTAMINE AMIDOTRANSFERASE YLR126C-RELATED"/>
    <property type="match status" value="1"/>
</dbReference>
<keyword evidence="2" id="KW-0808">Transferase</keyword>
<keyword evidence="2" id="KW-0315">Glutamine amidotransferase</keyword>
<protein>
    <submittedName>
        <fullName evidence="2">Type 1 glutamine amidotransferase</fullName>
    </submittedName>
</protein>
<dbReference type="CDD" id="cd01741">
    <property type="entry name" value="GATase1_1"/>
    <property type="match status" value="1"/>
</dbReference>
<gene>
    <name evidence="2" type="ORF">D9R08_17465</name>
</gene>
<dbReference type="RefSeq" id="WP_121899360.1">
    <property type="nucleotide sequence ID" value="NZ_RCNT01000010.1"/>
</dbReference>
<dbReference type="AlphaFoldDB" id="A0A3L9YDA2"/>
<dbReference type="EMBL" id="RCNT01000010">
    <property type="protein sequence ID" value="RMA40940.1"/>
    <property type="molecule type" value="Genomic_DNA"/>
</dbReference>
<dbReference type="PANTHER" id="PTHR42695">
    <property type="entry name" value="GLUTAMINE AMIDOTRANSFERASE YLR126C-RELATED"/>
    <property type="match status" value="1"/>
</dbReference>
<proteinExistence type="predicted"/>
<evidence type="ECO:0000259" key="1">
    <source>
        <dbReference type="Pfam" id="PF00117"/>
    </source>
</evidence>
<evidence type="ECO:0000313" key="2">
    <source>
        <dbReference type="EMBL" id="RMA40940.1"/>
    </source>
</evidence>
<dbReference type="OrthoDB" id="7365442at2"/>